<keyword evidence="2" id="KW-1185">Reference proteome</keyword>
<dbReference type="AlphaFoldDB" id="A0A7Z2VQU4"/>
<organism evidence="1 2">
    <name type="scientific">Cohnella herbarum</name>
    <dbReference type="NCBI Taxonomy" id="2728023"/>
    <lineage>
        <taxon>Bacteria</taxon>
        <taxon>Bacillati</taxon>
        <taxon>Bacillota</taxon>
        <taxon>Bacilli</taxon>
        <taxon>Bacillales</taxon>
        <taxon>Paenibacillaceae</taxon>
        <taxon>Cohnella</taxon>
    </lineage>
</organism>
<sequence>MSKLDGNERWKGKMLLTEHQEQYQNRQNKGLSGRATSDELTMIRDLIMYPHMLTMCDKSLQEIKRSPNLFRTYFEQLIQHIMDSISKDLFALRREMRNRNIKVFDDETKDGIIYHRYACRGYEDKFGIVRETLRTEISFRFAKYAISVFHPDITGYTGIANNRD</sequence>
<reference evidence="1 2" key="1">
    <citation type="submission" date="2020-04" db="EMBL/GenBank/DDBJ databases">
        <title>Genome sequencing of novel species.</title>
        <authorList>
            <person name="Heo J."/>
            <person name="Kim S.-J."/>
            <person name="Kim J.-S."/>
            <person name="Hong S.-B."/>
            <person name="Kwon S.-W."/>
        </authorList>
    </citation>
    <scope>NUCLEOTIDE SEQUENCE [LARGE SCALE GENOMIC DNA]</scope>
    <source>
        <strain evidence="1 2">MFER-1</strain>
    </source>
</reference>
<dbReference type="RefSeq" id="WP_169283777.1">
    <property type="nucleotide sequence ID" value="NZ_CP051680.1"/>
</dbReference>
<dbReference type="EMBL" id="CP051680">
    <property type="protein sequence ID" value="QJD87534.1"/>
    <property type="molecule type" value="Genomic_DNA"/>
</dbReference>
<evidence type="ECO:0000313" key="2">
    <source>
        <dbReference type="Proteomes" id="UP000502248"/>
    </source>
</evidence>
<dbReference type="Proteomes" id="UP000502248">
    <property type="component" value="Chromosome"/>
</dbReference>
<name>A0A7Z2VQU4_9BACL</name>
<gene>
    <name evidence="1" type="ORF">HH215_33045</name>
</gene>
<dbReference type="Pfam" id="PF26325">
    <property type="entry name" value="YhjD"/>
    <property type="match status" value="1"/>
</dbReference>
<accession>A0A7Z2VQU4</accession>
<proteinExistence type="predicted"/>
<evidence type="ECO:0000313" key="1">
    <source>
        <dbReference type="EMBL" id="QJD87534.1"/>
    </source>
</evidence>
<protein>
    <submittedName>
        <fullName evidence="1">Uncharacterized protein</fullName>
    </submittedName>
</protein>
<dbReference type="InterPro" id="IPR058600">
    <property type="entry name" value="YhjD-like"/>
</dbReference>
<dbReference type="KEGG" id="cheb:HH215_33045"/>